<dbReference type="STRING" id="656914.SAMN00017405_0851"/>
<dbReference type="InterPro" id="IPR005117">
    <property type="entry name" value="NiRdtase/SiRdtase_haem-b_fer"/>
</dbReference>
<dbReference type="InterPro" id="IPR045169">
    <property type="entry name" value="NO2/SO3_Rdtase_4Fe4S_prot"/>
</dbReference>
<dbReference type="Gene3D" id="3.30.70.20">
    <property type="match status" value="1"/>
</dbReference>
<dbReference type="GO" id="GO:0046872">
    <property type="term" value="F:metal ion binding"/>
    <property type="evidence" value="ECO:0007669"/>
    <property type="project" value="UniProtKB-KW"/>
</dbReference>
<dbReference type="InterPro" id="IPR045854">
    <property type="entry name" value="NO2/SO3_Rdtase_4Fe4S_sf"/>
</dbReference>
<protein>
    <submittedName>
        <fullName evidence="7">Dissimilatory sulfite reductase alpha subunit</fullName>
    </submittedName>
</protein>
<evidence type="ECO:0000313" key="8">
    <source>
        <dbReference type="Proteomes" id="UP000192731"/>
    </source>
</evidence>
<gene>
    <name evidence="7" type="ORF">SAMN00017405_0851</name>
</gene>
<keyword evidence="8" id="KW-1185">Reference proteome</keyword>
<keyword evidence="3" id="KW-0408">Iron</keyword>
<dbReference type="Pfam" id="PF03460">
    <property type="entry name" value="NIR_SIR_ferr"/>
    <property type="match status" value="1"/>
</dbReference>
<dbReference type="SUPFAM" id="SSF55124">
    <property type="entry name" value="Nitrite/Sulfite reductase N-terminal domain-like"/>
    <property type="match status" value="1"/>
</dbReference>
<evidence type="ECO:0000259" key="5">
    <source>
        <dbReference type="Pfam" id="PF01077"/>
    </source>
</evidence>
<dbReference type="GO" id="GO:0009337">
    <property type="term" value="C:sulfite reductase complex (NADPH)"/>
    <property type="evidence" value="ECO:0007669"/>
    <property type="project" value="TreeGrafter"/>
</dbReference>
<dbReference type="Gene3D" id="3.30.413.10">
    <property type="entry name" value="Sulfite Reductase Hemoprotein, domain 1"/>
    <property type="match status" value="1"/>
</dbReference>
<dbReference type="AlphaFoldDB" id="A0A1W1UGM8"/>
<keyword evidence="1" id="KW-0004">4Fe-4S</keyword>
<evidence type="ECO:0000256" key="4">
    <source>
        <dbReference type="ARBA" id="ARBA00023014"/>
    </source>
</evidence>
<dbReference type="GO" id="GO:0000103">
    <property type="term" value="P:sulfate assimilation"/>
    <property type="evidence" value="ECO:0007669"/>
    <property type="project" value="TreeGrafter"/>
</dbReference>
<dbReference type="GO" id="GO:0018551">
    <property type="term" value="F:dissimilatory sulfite reductase (NADH) activity"/>
    <property type="evidence" value="ECO:0007669"/>
    <property type="project" value="InterPro"/>
</dbReference>
<dbReference type="NCBIfam" id="TIGR02064">
    <property type="entry name" value="dsrA"/>
    <property type="match status" value="1"/>
</dbReference>
<feature type="domain" description="Nitrite/sulphite reductase 4Fe-4S" evidence="5">
    <location>
        <begin position="148"/>
        <end position="367"/>
    </location>
</feature>
<dbReference type="GO" id="GO:0020037">
    <property type="term" value="F:heme binding"/>
    <property type="evidence" value="ECO:0007669"/>
    <property type="project" value="InterPro"/>
</dbReference>
<dbReference type="GO" id="GO:0051539">
    <property type="term" value="F:4 iron, 4 sulfur cluster binding"/>
    <property type="evidence" value="ECO:0007669"/>
    <property type="project" value="UniProtKB-KW"/>
</dbReference>
<dbReference type="InterPro" id="IPR011806">
    <property type="entry name" value="DsrA"/>
</dbReference>
<keyword evidence="4" id="KW-0411">Iron-sulfur</keyword>
<dbReference type="Pfam" id="PF01077">
    <property type="entry name" value="NIR_SIR"/>
    <property type="match status" value="1"/>
</dbReference>
<dbReference type="Gene3D" id="3.30.70.2500">
    <property type="match status" value="1"/>
</dbReference>
<keyword evidence="2" id="KW-0479">Metal-binding</keyword>
<feature type="domain" description="Nitrite/Sulfite reductase ferredoxin-like" evidence="6">
    <location>
        <begin position="75"/>
        <end position="140"/>
    </location>
</feature>
<dbReference type="GO" id="GO:0050311">
    <property type="term" value="F:sulfite reductase (ferredoxin) activity"/>
    <property type="evidence" value="ECO:0007669"/>
    <property type="project" value="TreeGrafter"/>
</dbReference>
<name>A0A1W1UGM8_DESTI</name>
<dbReference type="InterPro" id="IPR006067">
    <property type="entry name" value="NO2/SO3_Rdtase_4Fe4S_dom"/>
</dbReference>
<evidence type="ECO:0000259" key="6">
    <source>
        <dbReference type="Pfam" id="PF03460"/>
    </source>
</evidence>
<dbReference type="PANTHER" id="PTHR11493">
    <property type="entry name" value="SULFITE REDUCTASE [NADPH] SUBUNIT BETA-RELATED"/>
    <property type="match status" value="1"/>
</dbReference>
<dbReference type="Proteomes" id="UP000192731">
    <property type="component" value="Unassembled WGS sequence"/>
</dbReference>
<dbReference type="InterPro" id="IPR036136">
    <property type="entry name" value="Nit/Sulf_reduc_fer-like_dom_sf"/>
</dbReference>
<evidence type="ECO:0000256" key="3">
    <source>
        <dbReference type="ARBA" id="ARBA00023004"/>
    </source>
</evidence>
<proteinExistence type="predicted"/>
<sequence>MSNRPLLDNLKEGRYPSFVKEMEKGGAKTEQLLNLLERSYEEKKVHWKHGGIVGVRGYGGGVIGRYCDLPEEYPDVAEFHTIRVNQPSGWFYNSKSLRTLCDIWEKHGSGLTNMHGATGDAILLGTTTEHLQPIFNDLSEAGFDLGGSGSNLRTPSCCNGEARCEYSCFDAMHLCHDLTNEYQDELHRPMWPYKSKIKISGCPNDCTSSIARSDIAIIGTWRDAIQVNQAEVANYADAGMDVKREVVYKCPTKCMSYDADKKELNIDNDNCTRCMHCINTMTKALHVGKDRGASLLIGGKATIVQSAFLGWVVKPFIKLNKEDDYAELKELLEKMWDWWDENAKVRERIGELIYRKGMTDFLKAIDIEAVPQMVKHPRENPYFFWTEEEVVAEIASRKNAEVSK</sequence>
<accession>A0A1W1UGM8</accession>
<reference evidence="7 8" key="1">
    <citation type="submission" date="2017-04" db="EMBL/GenBank/DDBJ databases">
        <authorList>
            <person name="Afonso C.L."/>
            <person name="Miller P.J."/>
            <person name="Scott M.A."/>
            <person name="Spackman E."/>
            <person name="Goraichik I."/>
            <person name="Dimitrov K.M."/>
            <person name="Suarez D.L."/>
            <person name="Swayne D.E."/>
        </authorList>
    </citation>
    <scope>NUCLEOTIDE SEQUENCE [LARGE SCALE GENOMIC DNA]</scope>
    <source>
        <strain evidence="7 8">DSM 11270</strain>
    </source>
</reference>
<dbReference type="SUPFAM" id="SSF56014">
    <property type="entry name" value="Nitrite and sulphite reductase 4Fe-4S domain-like"/>
    <property type="match status" value="1"/>
</dbReference>
<dbReference type="EMBL" id="FWWT01000005">
    <property type="protein sequence ID" value="SMB80237.1"/>
    <property type="molecule type" value="Genomic_DNA"/>
</dbReference>
<organism evidence="7 8">
    <name type="scientific">Desulfonispora thiosulfatigenes DSM 11270</name>
    <dbReference type="NCBI Taxonomy" id="656914"/>
    <lineage>
        <taxon>Bacteria</taxon>
        <taxon>Bacillati</taxon>
        <taxon>Bacillota</taxon>
        <taxon>Clostridia</taxon>
        <taxon>Eubacteriales</taxon>
        <taxon>Peptococcaceae</taxon>
        <taxon>Desulfonispora</taxon>
    </lineage>
</organism>
<dbReference type="PANTHER" id="PTHR11493:SF54">
    <property type="entry name" value="ANAEROBIC SULFITE REDUCTASE SUBUNIT C"/>
    <property type="match status" value="1"/>
</dbReference>
<dbReference type="GO" id="GO:0016002">
    <property type="term" value="F:sulfite reductase activity"/>
    <property type="evidence" value="ECO:0007669"/>
    <property type="project" value="TreeGrafter"/>
</dbReference>
<evidence type="ECO:0000313" key="7">
    <source>
        <dbReference type="EMBL" id="SMB80237.1"/>
    </source>
</evidence>
<evidence type="ECO:0000256" key="1">
    <source>
        <dbReference type="ARBA" id="ARBA00022485"/>
    </source>
</evidence>
<dbReference type="Gene3D" id="6.10.140.1420">
    <property type="match status" value="1"/>
</dbReference>
<evidence type="ECO:0000256" key="2">
    <source>
        <dbReference type="ARBA" id="ARBA00022723"/>
    </source>
</evidence>
<dbReference type="SUPFAM" id="SSF54862">
    <property type="entry name" value="4Fe-4S ferredoxins"/>
    <property type="match status" value="1"/>
</dbReference>